<evidence type="ECO:0008006" key="3">
    <source>
        <dbReference type="Google" id="ProtNLM"/>
    </source>
</evidence>
<organism evidence="1 2">
    <name type="scientific">Amphritea pacifica</name>
    <dbReference type="NCBI Taxonomy" id="2811233"/>
    <lineage>
        <taxon>Bacteria</taxon>
        <taxon>Pseudomonadati</taxon>
        <taxon>Pseudomonadota</taxon>
        <taxon>Gammaproteobacteria</taxon>
        <taxon>Oceanospirillales</taxon>
        <taxon>Oceanospirillaceae</taxon>
        <taxon>Amphritea</taxon>
    </lineage>
</organism>
<gene>
    <name evidence="1" type="ORF">JW498_08185</name>
</gene>
<keyword evidence="2" id="KW-1185">Reference proteome</keyword>
<accession>A0ABS2W6J8</accession>
<dbReference type="RefSeq" id="WP_205213350.1">
    <property type="nucleotide sequence ID" value="NZ_JAFFZP010000009.1"/>
</dbReference>
<reference evidence="1 2" key="1">
    <citation type="submission" date="2021-02" db="EMBL/GenBank/DDBJ databases">
        <title>A novel species of genus Amphritea isolated from a fishpond in China.</title>
        <authorList>
            <person name="Lu H."/>
        </authorList>
    </citation>
    <scope>NUCLEOTIDE SEQUENCE [LARGE SCALE GENOMIC DNA]</scope>
    <source>
        <strain evidence="1 2">RP18W</strain>
    </source>
</reference>
<proteinExistence type="predicted"/>
<name>A0ABS2W6J8_9GAMM</name>
<evidence type="ECO:0000313" key="1">
    <source>
        <dbReference type="EMBL" id="MBN0987334.1"/>
    </source>
</evidence>
<dbReference type="Proteomes" id="UP000760472">
    <property type="component" value="Unassembled WGS sequence"/>
</dbReference>
<sequence length="129" mass="15268">MKKELFKIWTPLDNIPRVLYCEGIHDDYEGFRILLKGEDEKDSTLRLKFSQARAYRKFDEGDILRTIESIDNPGKSSLFLVENSRWLDWFLEDGYKINENMGIKHYAIYTPTDCIDILSEAEPEVEWLN</sequence>
<evidence type="ECO:0000313" key="2">
    <source>
        <dbReference type="Proteomes" id="UP000760472"/>
    </source>
</evidence>
<dbReference type="EMBL" id="JAFFZP010000009">
    <property type="protein sequence ID" value="MBN0987334.1"/>
    <property type="molecule type" value="Genomic_DNA"/>
</dbReference>
<protein>
    <recommendedName>
        <fullName evidence="3">YopX protein domain-containing protein</fullName>
    </recommendedName>
</protein>
<comment type="caution">
    <text evidence="1">The sequence shown here is derived from an EMBL/GenBank/DDBJ whole genome shotgun (WGS) entry which is preliminary data.</text>
</comment>